<keyword evidence="2" id="KW-0472">Membrane</keyword>
<dbReference type="InterPro" id="IPR055301">
    <property type="entry name" value="Lea14-like_2"/>
</dbReference>
<sequence>MAEENKAGDPTAPPADGDSQSAEEAGEATSNELRRQKRKKLLLYGVALVIFLTGIIIVLIVLFSTTFMKIRTPEIQFQSGTFSYFNVQFADFSDESKSPSFNVSMNAVLGIKNTNFGPYKYDSTTVYFYDDGYQVGSAIIPKSKASFQSTKKINVPVNLVSPTNLSITSSIGFEIDTGLISLTIQSKLNGKVELMFGVKKKKTIDLNCYVDILSLAQEIESIICN</sequence>
<proteinExistence type="predicted"/>
<evidence type="ECO:0000313" key="4">
    <source>
        <dbReference type="Proteomes" id="UP000428333"/>
    </source>
</evidence>
<reference evidence="3 4" key="1">
    <citation type="journal article" date="2019" name="Genome Biol. Evol.">
        <title>The Rhododendron genome and chromosomal organization provide insight into shared whole-genome duplications across the heath family (Ericaceae).</title>
        <authorList>
            <person name="Soza V.L."/>
            <person name="Lindsley D."/>
            <person name="Waalkes A."/>
            <person name="Ramage E."/>
            <person name="Patwardhan R.P."/>
            <person name="Burton J.N."/>
            <person name="Adey A."/>
            <person name="Kumar A."/>
            <person name="Qiu R."/>
            <person name="Shendure J."/>
            <person name="Hall B."/>
        </authorList>
    </citation>
    <scope>NUCLEOTIDE SEQUENCE [LARGE SCALE GENOMIC DNA]</scope>
    <source>
        <strain evidence="3">RSF 1966-606</strain>
    </source>
</reference>
<dbReference type="OrthoDB" id="1894389at2759"/>
<evidence type="ECO:0000313" key="3">
    <source>
        <dbReference type="EMBL" id="KAE9451706.1"/>
    </source>
</evidence>
<keyword evidence="2" id="KW-1133">Transmembrane helix</keyword>
<evidence type="ECO:0000256" key="1">
    <source>
        <dbReference type="SAM" id="MobiDB-lite"/>
    </source>
</evidence>
<dbReference type="EMBL" id="QEFC01002701">
    <property type="protein sequence ID" value="KAE9451706.1"/>
    <property type="molecule type" value="Genomic_DNA"/>
</dbReference>
<keyword evidence="4" id="KW-1185">Reference proteome</keyword>
<comment type="caution">
    <text evidence="3">The sequence shown here is derived from an EMBL/GenBank/DDBJ whole genome shotgun (WGS) entry which is preliminary data.</text>
</comment>
<dbReference type="PANTHER" id="PTHR31852">
    <property type="entry name" value="LATE EMBRYOGENESIS ABUNDANT (LEA) HYDROXYPROLINE-RICH GLYCOPROTEIN FAMILY"/>
    <property type="match status" value="1"/>
</dbReference>
<keyword evidence="2" id="KW-0812">Transmembrane</keyword>
<organism evidence="3 4">
    <name type="scientific">Rhododendron williamsianum</name>
    <dbReference type="NCBI Taxonomy" id="262921"/>
    <lineage>
        <taxon>Eukaryota</taxon>
        <taxon>Viridiplantae</taxon>
        <taxon>Streptophyta</taxon>
        <taxon>Embryophyta</taxon>
        <taxon>Tracheophyta</taxon>
        <taxon>Spermatophyta</taxon>
        <taxon>Magnoliopsida</taxon>
        <taxon>eudicotyledons</taxon>
        <taxon>Gunneridae</taxon>
        <taxon>Pentapetalae</taxon>
        <taxon>asterids</taxon>
        <taxon>Ericales</taxon>
        <taxon>Ericaceae</taxon>
        <taxon>Ericoideae</taxon>
        <taxon>Rhodoreae</taxon>
        <taxon>Rhododendron</taxon>
    </lineage>
</organism>
<accession>A0A6A4KVC2</accession>
<dbReference type="Proteomes" id="UP000428333">
    <property type="component" value="Linkage Group LG10"/>
</dbReference>
<feature type="transmembrane region" description="Helical" evidence="2">
    <location>
        <begin position="41"/>
        <end position="63"/>
    </location>
</feature>
<name>A0A6A4KVC2_9ERIC</name>
<protein>
    <recommendedName>
        <fullName evidence="5">Late embryogenesis abundant protein LEA-2 subgroup domain-containing protein</fullName>
    </recommendedName>
</protein>
<feature type="non-terminal residue" evidence="3">
    <location>
        <position position="1"/>
    </location>
</feature>
<feature type="region of interest" description="Disordered" evidence="1">
    <location>
        <begin position="1"/>
        <end position="31"/>
    </location>
</feature>
<dbReference type="AlphaFoldDB" id="A0A6A4KVC2"/>
<evidence type="ECO:0008006" key="5">
    <source>
        <dbReference type="Google" id="ProtNLM"/>
    </source>
</evidence>
<evidence type="ECO:0000256" key="2">
    <source>
        <dbReference type="SAM" id="Phobius"/>
    </source>
</evidence>
<gene>
    <name evidence="3" type="ORF">C3L33_16398</name>
</gene>